<comment type="similarity">
    <text evidence="1">Belongs to the enoyl-CoA hydratase/isomerase family.</text>
</comment>
<accession>A0ABY7JST9</accession>
<dbReference type="InterPro" id="IPR014748">
    <property type="entry name" value="Enoyl-CoA_hydra_C"/>
</dbReference>
<keyword evidence="3" id="KW-1185">Reference proteome</keyword>
<gene>
    <name evidence="2" type="ORF">M6B22_13885</name>
</gene>
<proteinExistence type="inferred from homology"/>
<dbReference type="NCBIfam" id="NF005879">
    <property type="entry name" value="PRK07827.1"/>
    <property type="match status" value="1"/>
</dbReference>
<dbReference type="CDD" id="cd06558">
    <property type="entry name" value="crotonase-like"/>
    <property type="match status" value="1"/>
</dbReference>
<dbReference type="InterPro" id="IPR051683">
    <property type="entry name" value="Enoyl-CoA_Hydratase/Isomerase"/>
</dbReference>
<dbReference type="SUPFAM" id="SSF52096">
    <property type="entry name" value="ClpP/crotonase"/>
    <property type="match status" value="1"/>
</dbReference>
<evidence type="ECO:0000256" key="1">
    <source>
        <dbReference type="ARBA" id="ARBA00005254"/>
    </source>
</evidence>
<sequence length="255" mass="26440">MPVVPYAVDRAIATLTLDSPANRNALSARLVGELSEGLQRAAADPDVRAAVITHAGRTFCAGADLKEQAAEGGPEQGTKRMLALLRAIVELPKPVLARVDGHVRAGGLGILGACDLAFASADATFAFTEVRLGLAPAIISLTTLGRMDERAASRYYLTGETFDAAAAARSGLITEAADDLDASLAAVCEALRACSPQGLAETKPLTTAATVARFAADAAGLQALSQRLFESDEAREGILAFLQKRPPSWAPPTTS</sequence>
<dbReference type="RefSeq" id="WP_269442146.1">
    <property type="nucleotide sequence ID" value="NZ_CP097463.1"/>
</dbReference>
<dbReference type="Proteomes" id="UP001164693">
    <property type="component" value="Chromosome"/>
</dbReference>
<dbReference type="Pfam" id="PF00378">
    <property type="entry name" value="ECH_1"/>
    <property type="match status" value="1"/>
</dbReference>
<dbReference type="Gene3D" id="3.90.226.10">
    <property type="entry name" value="2-enoyl-CoA Hydratase, Chain A, domain 1"/>
    <property type="match status" value="1"/>
</dbReference>
<reference evidence="2" key="1">
    <citation type="submission" date="2022-05" db="EMBL/GenBank/DDBJ databases">
        <title>Jatrophihabitans sp. SB3-54 whole genome sequence.</title>
        <authorList>
            <person name="Suh M.K."/>
            <person name="Eom M.K."/>
            <person name="Kim J.S."/>
            <person name="Kim H.S."/>
            <person name="Do H.E."/>
            <person name="Shin Y.K."/>
            <person name="Lee J.-S."/>
        </authorList>
    </citation>
    <scope>NUCLEOTIDE SEQUENCE</scope>
    <source>
        <strain evidence="2">SB3-54</strain>
    </source>
</reference>
<dbReference type="Gene3D" id="1.10.12.10">
    <property type="entry name" value="Lyase 2-enoyl-coa Hydratase, Chain A, domain 2"/>
    <property type="match status" value="1"/>
</dbReference>
<name>A0ABY7JST9_9ACTN</name>
<dbReference type="InterPro" id="IPR029045">
    <property type="entry name" value="ClpP/crotonase-like_dom_sf"/>
</dbReference>
<protein>
    <submittedName>
        <fullName evidence="2">Enoyl-CoA hydratase family protein</fullName>
    </submittedName>
</protein>
<organism evidence="2 3">
    <name type="scientific">Jatrophihabitans cynanchi</name>
    <dbReference type="NCBI Taxonomy" id="2944128"/>
    <lineage>
        <taxon>Bacteria</taxon>
        <taxon>Bacillati</taxon>
        <taxon>Actinomycetota</taxon>
        <taxon>Actinomycetes</taxon>
        <taxon>Jatrophihabitantales</taxon>
        <taxon>Jatrophihabitantaceae</taxon>
        <taxon>Jatrophihabitans</taxon>
    </lineage>
</organism>
<evidence type="ECO:0000313" key="3">
    <source>
        <dbReference type="Proteomes" id="UP001164693"/>
    </source>
</evidence>
<dbReference type="InterPro" id="IPR001753">
    <property type="entry name" value="Enoyl-CoA_hydra/iso"/>
</dbReference>
<evidence type="ECO:0000313" key="2">
    <source>
        <dbReference type="EMBL" id="WAX55628.1"/>
    </source>
</evidence>
<dbReference type="PANTHER" id="PTHR42964:SF1">
    <property type="entry name" value="POLYKETIDE BIOSYNTHESIS ENOYL-COA HYDRATASE PKSH-RELATED"/>
    <property type="match status" value="1"/>
</dbReference>
<dbReference type="EMBL" id="CP097463">
    <property type="protein sequence ID" value="WAX55628.1"/>
    <property type="molecule type" value="Genomic_DNA"/>
</dbReference>
<dbReference type="PANTHER" id="PTHR42964">
    <property type="entry name" value="ENOYL-COA HYDRATASE"/>
    <property type="match status" value="1"/>
</dbReference>